<name>A0AA38WL44_9ASTR</name>
<keyword evidence="4" id="KW-1185">Reference proteome</keyword>
<comment type="caution">
    <text evidence="3">The sequence shown here is derived from an EMBL/GenBank/DDBJ whole genome shotgun (WGS) entry which is preliminary data.</text>
</comment>
<dbReference type="AlphaFoldDB" id="A0AA38WL44"/>
<accession>A0AA38WL44</accession>
<keyword evidence="2" id="KW-1133">Transmembrane helix</keyword>
<dbReference type="PANTHER" id="PTHR35114">
    <property type="entry name" value="CYTOCHROME OXIDASE COMPLEX ASSEMBLY PROTEIN"/>
    <property type="match status" value="1"/>
</dbReference>
<evidence type="ECO:0000313" key="3">
    <source>
        <dbReference type="EMBL" id="KAJ9565112.1"/>
    </source>
</evidence>
<organism evidence="3 4">
    <name type="scientific">Centaurea solstitialis</name>
    <name type="common">yellow star-thistle</name>
    <dbReference type="NCBI Taxonomy" id="347529"/>
    <lineage>
        <taxon>Eukaryota</taxon>
        <taxon>Viridiplantae</taxon>
        <taxon>Streptophyta</taxon>
        <taxon>Embryophyta</taxon>
        <taxon>Tracheophyta</taxon>
        <taxon>Spermatophyta</taxon>
        <taxon>Magnoliopsida</taxon>
        <taxon>eudicotyledons</taxon>
        <taxon>Gunneridae</taxon>
        <taxon>Pentapetalae</taxon>
        <taxon>asterids</taxon>
        <taxon>campanulids</taxon>
        <taxon>Asterales</taxon>
        <taxon>Asteraceae</taxon>
        <taxon>Carduoideae</taxon>
        <taxon>Cardueae</taxon>
        <taxon>Centaureinae</taxon>
        <taxon>Centaurea</taxon>
    </lineage>
</organism>
<protein>
    <submittedName>
        <fullName evidence="3">Uncharacterized protein</fullName>
    </submittedName>
</protein>
<keyword evidence="2" id="KW-0812">Transmembrane</keyword>
<dbReference type="Proteomes" id="UP001172457">
    <property type="component" value="Chromosome 1"/>
</dbReference>
<proteinExistence type="predicted"/>
<evidence type="ECO:0000256" key="2">
    <source>
        <dbReference type="SAM" id="Phobius"/>
    </source>
</evidence>
<keyword evidence="2" id="KW-0472">Membrane</keyword>
<reference evidence="3" key="1">
    <citation type="submission" date="2023-03" db="EMBL/GenBank/DDBJ databases">
        <title>Chromosome-scale reference genome and RAD-based genetic map of yellow starthistle (Centaurea solstitialis) reveal putative structural variation and QTLs associated with invader traits.</title>
        <authorList>
            <person name="Reatini B."/>
            <person name="Cang F.A."/>
            <person name="Jiang Q."/>
            <person name="Mckibben M.T.W."/>
            <person name="Barker M.S."/>
            <person name="Rieseberg L.H."/>
            <person name="Dlugosch K.M."/>
        </authorList>
    </citation>
    <scope>NUCLEOTIDE SEQUENCE</scope>
    <source>
        <strain evidence="3">CAN-66</strain>
        <tissue evidence="3">Leaf</tissue>
    </source>
</reference>
<evidence type="ECO:0000313" key="4">
    <source>
        <dbReference type="Proteomes" id="UP001172457"/>
    </source>
</evidence>
<dbReference type="PANTHER" id="PTHR35114:SF1">
    <property type="entry name" value="CYTOCHROME OXIDASE COMPLEX ASSEMBLY PROTEIN"/>
    <property type="match status" value="1"/>
</dbReference>
<feature type="transmembrane region" description="Helical" evidence="2">
    <location>
        <begin position="134"/>
        <end position="156"/>
    </location>
</feature>
<gene>
    <name evidence="3" type="ORF">OSB04_001078</name>
</gene>
<feature type="region of interest" description="Disordered" evidence="1">
    <location>
        <begin position="271"/>
        <end position="290"/>
    </location>
</feature>
<dbReference type="EMBL" id="JARYMX010000001">
    <property type="protein sequence ID" value="KAJ9565112.1"/>
    <property type="molecule type" value="Genomic_DNA"/>
</dbReference>
<evidence type="ECO:0000256" key="1">
    <source>
        <dbReference type="SAM" id="MobiDB-lite"/>
    </source>
</evidence>
<sequence length="290" mass="31470">MIGRRFISFFRRNPIPSSSSSAKAVAEDEAKPKAWGRRIFSGGLICVTGGVALSALDDLVIYHGCSRGGGGVGYGSGGGGVGYSTDDIETLLRKHWLMQFGLPSLGSLVRVASVVLQKIEKAARVTCIRKCLSIFIAISFIILALSSALVAFIFIFSKAMEKASKNQAVIDAIGEPIARGPWYNASLAVTHKRHSVSCTFPVSGPQGTGIFQLRAVRGAEESWLSFFRPRDWEILIMEALLHVPENEEKKRTFRIRISDDISPPACQPCVTGCTRTQEPDVPKKTNPQAS</sequence>